<name>A0A1N7G7J1_9GAMM</name>
<evidence type="ECO:0000313" key="3">
    <source>
        <dbReference type="EMBL" id="SIS08535.1"/>
    </source>
</evidence>
<feature type="transmembrane region" description="Helical" evidence="2">
    <location>
        <begin position="196"/>
        <end position="219"/>
    </location>
</feature>
<dbReference type="Proteomes" id="UP000187495">
    <property type="component" value="Unassembled WGS sequence"/>
</dbReference>
<reference evidence="4" key="1">
    <citation type="submission" date="2017-01" db="EMBL/GenBank/DDBJ databases">
        <authorList>
            <person name="Varghese N."/>
            <person name="Submissions S."/>
        </authorList>
    </citation>
    <scope>NUCLEOTIDE SEQUENCE [LARGE SCALE GENOMIC DNA]</scope>
    <source>
        <strain evidence="4">DSM 21768</strain>
    </source>
</reference>
<feature type="transmembrane region" description="Helical" evidence="2">
    <location>
        <begin position="158"/>
        <end position="176"/>
    </location>
</feature>
<keyword evidence="2" id="KW-0812">Transmembrane</keyword>
<gene>
    <name evidence="3" type="ORF">SAMN02745664_12445</name>
</gene>
<feature type="transmembrane region" description="Helical" evidence="2">
    <location>
        <begin position="231"/>
        <end position="253"/>
    </location>
</feature>
<organism evidence="3 4">
    <name type="scientific">Moraxella cuniculi DSM 21768</name>
    <dbReference type="NCBI Taxonomy" id="1122245"/>
    <lineage>
        <taxon>Bacteria</taxon>
        <taxon>Pseudomonadati</taxon>
        <taxon>Pseudomonadota</taxon>
        <taxon>Gammaproteobacteria</taxon>
        <taxon>Moraxellales</taxon>
        <taxon>Moraxellaceae</taxon>
        <taxon>Moraxella</taxon>
    </lineage>
</organism>
<dbReference type="RefSeq" id="WP_076556182.1">
    <property type="nucleotide sequence ID" value="NZ_FTNU01000024.1"/>
</dbReference>
<evidence type="ECO:0000256" key="1">
    <source>
        <dbReference type="SAM" id="Coils"/>
    </source>
</evidence>
<evidence type="ECO:0000256" key="2">
    <source>
        <dbReference type="SAM" id="Phobius"/>
    </source>
</evidence>
<feature type="coiled-coil region" evidence="1">
    <location>
        <begin position="119"/>
        <end position="153"/>
    </location>
</feature>
<keyword evidence="4" id="KW-1185">Reference proteome</keyword>
<keyword evidence="2" id="KW-0472">Membrane</keyword>
<dbReference type="EMBL" id="FTNU01000024">
    <property type="protein sequence ID" value="SIS08535.1"/>
    <property type="molecule type" value="Genomic_DNA"/>
</dbReference>
<keyword evidence="1" id="KW-0175">Coiled coil</keyword>
<accession>A0A1N7G7J1</accession>
<dbReference type="STRING" id="34061.B0189_10045"/>
<sequence length="277" mass="31122">MANNESIAELVEIYLSVSSVGSDEHNRLAQESFLAMKRVFKQIISTPNEPIVLPYKDISDIIFQSSYHVQSNSLESFQEKINLLIDDFQAQPRCKTKGQRLKVCHRKLVGHIMLACAQKEFMQNSVEQAQMIAAEAKETAKTAKDNADKAEKTYNTMFANYVTILGIFTAIIVTIFGGLNVVDTIISYGDTHFSTIVFLAALVLMCVVCLLYFLAKIILKLNGKDDDNQRFTLECLFGVVFGICLVLILVAWYTSPTKITPEIDKKTSRDKIEQKAE</sequence>
<protein>
    <submittedName>
        <fullName evidence="3">Uncharacterized protein</fullName>
    </submittedName>
</protein>
<proteinExistence type="predicted"/>
<keyword evidence="2" id="KW-1133">Transmembrane helix</keyword>
<evidence type="ECO:0000313" key="4">
    <source>
        <dbReference type="Proteomes" id="UP000187495"/>
    </source>
</evidence>
<dbReference type="AlphaFoldDB" id="A0A1N7G7J1"/>